<dbReference type="EMBL" id="JBFRYC010000017">
    <property type="protein sequence ID" value="MEX1663514.1"/>
    <property type="molecule type" value="Genomic_DNA"/>
</dbReference>
<dbReference type="InterPro" id="IPR047784">
    <property type="entry name" value="TrgA"/>
</dbReference>
<dbReference type="RefSeq" id="WP_295536276.1">
    <property type="nucleotide sequence ID" value="NZ_JBFRYC010000017.1"/>
</dbReference>
<sequence length="160" mass="17181">MQRLIVRNSQMQIPTMAKLFAALSLAGTGFFTTNEIIPYLPPGVEGAGVLPLVAASFGLLMGWRVVGLHPGRPWMVALGDGLRGALYMMLWSYAFLGAAQMLKLAMRMRYDDVVEAMVDIIGQGAAIAQATSGLNVLMVLVVGAAFAGLASEWAFRKYGR</sequence>
<evidence type="ECO:0000256" key="1">
    <source>
        <dbReference type="SAM" id="Phobius"/>
    </source>
</evidence>
<evidence type="ECO:0000313" key="2">
    <source>
        <dbReference type="EMBL" id="MEX1663514.1"/>
    </source>
</evidence>
<gene>
    <name evidence="2" type="ORF">AB4874_18135</name>
</gene>
<feature type="transmembrane region" description="Helical" evidence="1">
    <location>
        <begin position="86"/>
        <end position="106"/>
    </location>
</feature>
<dbReference type="NCBIfam" id="NF033773">
    <property type="entry name" value="tellur_TrgA"/>
    <property type="match status" value="1"/>
</dbReference>
<organism evidence="2 3">
    <name type="scientific">Thioclava arctica</name>
    <dbReference type="NCBI Taxonomy" id="3238301"/>
    <lineage>
        <taxon>Bacteria</taxon>
        <taxon>Pseudomonadati</taxon>
        <taxon>Pseudomonadota</taxon>
        <taxon>Alphaproteobacteria</taxon>
        <taxon>Rhodobacterales</taxon>
        <taxon>Paracoccaceae</taxon>
        <taxon>Thioclava</taxon>
    </lineage>
</organism>
<comment type="caution">
    <text evidence="2">The sequence shown here is derived from an EMBL/GenBank/DDBJ whole genome shotgun (WGS) entry which is preliminary data.</text>
</comment>
<accession>A0ABV3TPJ7</accession>
<feature type="transmembrane region" description="Helical" evidence="1">
    <location>
        <begin position="46"/>
        <end position="66"/>
    </location>
</feature>
<feature type="transmembrane region" description="Helical" evidence="1">
    <location>
        <begin position="126"/>
        <end position="150"/>
    </location>
</feature>
<reference evidence="2 3" key="1">
    <citation type="journal article" date="2011" name="Int. J. Syst. Evol. Microbiol.">
        <title>Zhongshania antarctica gen. nov., sp. nov. and Zhongshania guokunii sp. nov., gammaproteobacteria respectively isolated from coastal attached (fast) ice and surface seawater of the Antarctic.</title>
        <authorList>
            <person name="Li H.J."/>
            <person name="Zhang X.Y."/>
            <person name="Chen C.X."/>
            <person name="Zhang Y.J."/>
            <person name="Gao Z.M."/>
            <person name="Yu Y."/>
            <person name="Chen X.L."/>
            <person name="Chen B."/>
            <person name="Zhang Y.Z."/>
        </authorList>
    </citation>
    <scope>NUCLEOTIDE SEQUENCE [LARGE SCALE GENOMIC DNA]</scope>
    <source>
        <strain evidence="2 3">15-R06ZXC-3</strain>
    </source>
</reference>
<keyword evidence="1" id="KW-0812">Transmembrane</keyword>
<dbReference type="Proteomes" id="UP001557465">
    <property type="component" value="Unassembled WGS sequence"/>
</dbReference>
<keyword evidence="3" id="KW-1185">Reference proteome</keyword>
<evidence type="ECO:0000313" key="3">
    <source>
        <dbReference type="Proteomes" id="UP001557465"/>
    </source>
</evidence>
<proteinExistence type="predicted"/>
<keyword evidence="1" id="KW-1133">Transmembrane helix</keyword>
<keyword evidence="1" id="KW-0472">Membrane</keyword>
<feature type="transmembrane region" description="Helical" evidence="1">
    <location>
        <begin position="20"/>
        <end position="40"/>
    </location>
</feature>
<name>A0ABV3TPJ7_9RHOB</name>
<protein>
    <submittedName>
        <fullName evidence="2">TrgA family protein</fullName>
    </submittedName>
</protein>